<evidence type="ECO:0000259" key="2">
    <source>
        <dbReference type="Pfam" id="PF06812"/>
    </source>
</evidence>
<evidence type="ECO:0000313" key="4">
    <source>
        <dbReference type="Proteomes" id="UP000199236"/>
    </source>
</evidence>
<dbReference type="RefSeq" id="WP_090075015.1">
    <property type="nucleotide sequence ID" value="NZ_FOVR01000014.1"/>
</dbReference>
<organism evidence="3 4">
    <name type="scientific">Cohaesibacter marisflavi</name>
    <dbReference type="NCBI Taxonomy" id="655353"/>
    <lineage>
        <taxon>Bacteria</taxon>
        <taxon>Pseudomonadati</taxon>
        <taxon>Pseudomonadota</taxon>
        <taxon>Alphaproteobacteria</taxon>
        <taxon>Hyphomicrobiales</taxon>
        <taxon>Cohaesibacteraceae</taxon>
    </lineage>
</organism>
<dbReference type="EMBL" id="FOVR01000014">
    <property type="protein sequence ID" value="SFO84481.1"/>
    <property type="molecule type" value="Genomic_DNA"/>
</dbReference>
<dbReference type="PANTHER" id="PTHR37951:SF1">
    <property type="entry name" value="TYPE VI SECRETION SYSTEM COMPONENT TSSA1"/>
    <property type="match status" value="1"/>
</dbReference>
<name>A0A1I5KIV8_9HYPH</name>
<evidence type="ECO:0000256" key="1">
    <source>
        <dbReference type="SAM" id="MobiDB-lite"/>
    </source>
</evidence>
<dbReference type="STRING" id="655353.SAMN04488056_11412"/>
<sequence>MLDLDELLRSFGDDAPSGMDLEYNPDYIALTLANEPGEERVVGDAFIPAEDPDFSEVEKAAKELLARTRDLRVAVMLANASLRTGGLLSFEPVLEYIRRSLSDYWDSVHPQLDEEDDNDPTMRVNAVMGLTDREGLLASLRMVPLAESRTFGLFSLRDLQIAQGEISAPSDMDSVPTPQTISAAFQDTDASHIEALVAAVTACLEHVTAISSEFDEQIGTLGPDLDPLKEILSLMKKQIEAYTGTVLSPNNAEMGDEGDLNGHEISSDAPASAASAASTSASGAIHSPEDVRRAIDRIIDYYARHEPSSPVPLLLSRARRLISADFFTIMQDMAPQGVENVSLIGGIEENDE</sequence>
<dbReference type="InterPro" id="IPR017740">
    <property type="entry name" value="TssA-like"/>
</dbReference>
<feature type="compositionally biased region" description="Low complexity" evidence="1">
    <location>
        <begin position="267"/>
        <end position="286"/>
    </location>
</feature>
<accession>A0A1I5KIV8</accession>
<dbReference type="PANTHER" id="PTHR37951">
    <property type="entry name" value="CYTOPLASMIC PROTEIN-RELATED"/>
    <property type="match status" value="1"/>
</dbReference>
<feature type="region of interest" description="Disordered" evidence="1">
    <location>
        <begin position="248"/>
        <end position="286"/>
    </location>
</feature>
<reference evidence="3 4" key="1">
    <citation type="submission" date="2016-10" db="EMBL/GenBank/DDBJ databases">
        <authorList>
            <person name="de Groot N.N."/>
        </authorList>
    </citation>
    <scope>NUCLEOTIDE SEQUENCE [LARGE SCALE GENOMIC DNA]</scope>
    <source>
        <strain evidence="3 4">CGMCC 1.9157</strain>
    </source>
</reference>
<proteinExistence type="predicted"/>
<dbReference type="AlphaFoldDB" id="A0A1I5KIV8"/>
<dbReference type="NCBIfam" id="TIGR03363">
    <property type="entry name" value="VI_chp_8"/>
    <property type="match status" value="1"/>
</dbReference>
<dbReference type="Proteomes" id="UP000199236">
    <property type="component" value="Unassembled WGS sequence"/>
</dbReference>
<dbReference type="Pfam" id="PF06812">
    <property type="entry name" value="ImpA_N"/>
    <property type="match status" value="1"/>
</dbReference>
<keyword evidence="4" id="KW-1185">Reference proteome</keyword>
<evidence type="ECO:0000313" key="3">
    <source>
        <dbReference type="EMBL" id="SFO84481.1"/>
    </source>
</evidence>
<dbReference type="InterPro" id="IPR010657">
    <property type="entry name" value="ImpA_N"/>
</dbReference>
<protein>
    <submittedName>
        <fullName evidence="3">Type VI secretion system protein ImpA</fullName>
    </submittedName>
</protein>
<gene>
    <name evidence="3" type="ORF">SAMN04488056_11412</name>
</gene>
<feature type="domain" description="ImpA N-terminal" evidence="2">
    <location>
        <begin position="12"/>
        <end position="131"/>
    </location>
</feature>
<dbReference type="OrthoDB" id="9771118at2"/>